<feature type="signal peptide" evidence="2">
    <location>
        <begin position="1"/>
        <end position="21"/>
    </location>
</feature>
<feature type="chain" id="PRO_5046197370" description="DUF5666 domain-containing protein" evidence="2">
    <location>
        <begin position="22"/>
        <end position="217"/>
    </location>
</feature>
<sequence length="217" mass="23282">MKRLIPIFSILLILITLNACSHDESRVPVSAPTHEALGSETAEANGTVRHMLTNPTGKVEGFIMSDGTQVMCPPNMSEQVMKTISPNDRVSVQGVRENDRVLRASKITNTSTNRFVDIAATPPASEPAVPMRKDIRPPRTAGMKPLTAKGTVRSQIFGKAGELNGVVLSDKSIIHFGPRVLEKSKAQFDIGKSVKASGYGTSGSYGKSLEATSISNY</sequence>
<protein>
    <recommendedName>
        <fullName evidence="5">DUF5666 domain-containing protein</fullName>
    </recommendedName>
</protein>
<organism evidence="3 4">
    <name type="scientific">Bacteriovorax antarcticus</name>
    <dbReference type="NCBI Taxonomy" id="3088717"/>
    <lineage>
        <taxon>Bacteria</taxon>
        <taxon>Pseudomonadati</taxon>
        <taxon>Bdellovibrionota</taxon>
        <taxon>Bacteriovoracia</taxon>
        <taxon>Bacteriovoracales</taxon>
        <taxon>Bacteriovoracaceae</taxon>
        <taxon>Bacteriovorax</taxon>
    </lineage>
</organism>
<evidence type="ECO:0000313" key="4">
    <source>
        <dbReference type="Proteomes" id="UP001302274"/>
    </source>
</evidence>
<dbReference type="Proteomes" id="UP001302274">
    <property type="component" value="Unassembled WGS sequence"/>
</dbReference>
<name>A0ABU5VZ55_9BACT</name>
<evidence type="ECO:0008006" key="5">
    <source>
        <dbReference type="Google" id="ProtNLM"/>
    </source>
</evidence>
<evidence type="ECO:0000313" key="3">
    <source>
        <dbReference type="EMBL" id="MEA9357305.1"/>
    </source>
</evidence>
<proteinExistence type="predicted"/>
<dbReference type="RefSeq" id="WP_323577256.1">
    <property type="nucleotide sequence ID" value="NZ_JAYGJQ010000002.1"/>
</dbReference>
<reference evidence="3 4" key="1">
    <citation type="submission" date="2023-11" db="EMBL/GenBank/DDBJ databases">
        <title>A Novel Polar Bacteriovorax (B. antarcticus) Isolated from the Biocrust in Antarctica.</title>
        <authorList>
            <person name="Mun W."/>
            <person name="Choi S.Y."/>
            <person name="Mitchell R.J."/>
        </authorList>
    </citation>
    <scope>NUCLEOTIDE SEQUENCE [LARGE SCALE GENOMIC DNA]</scope>
    <source>
        <strain evidence="3 4">PP10</strain>
    </source>
</reference>
<accession>A0ABU5VZ55</accession>
<dbReference type="EMBL" id="JAYGJQ010000002">
    <property type="protein sequence ID" value="MEA9357305.1"/>
    <property type="molecule type" value="Genomic_DNA"/>
</dbReference>
<keyword evidence="2" id="KW-0732">Signal</keyword>
<keyword evidence="4" id="KW-1185">Reference proteome</keyword>
<gene>
    <name evidence="3" type="ORF">SHI21_13855</name>
</gene>
<comment type="caution">
    <text evidence="3">The sequence shown here is derived from an EMBL/GenBank/DDBJ whole genome shotgun (WGS) entry which is preliminary data.</text>
</comment>
<evidence type="ECO:0000256" key="2">
    <source>
        <dbReference type="SAM" id="SignalP"/>
    </source>
</evidence>
<feature type="region of interest" description="Disordered" evidence="1">
    <location>
        <begin position="123"/>
        <end position="145"/>
    </location>
</feature>
<evidence type="ECO:0000256" key="1">
    <source>
        <dbReference type="SAM" id="MobiDB-lite"/>
    </source>
</evidence>